<feature type="domain" description="NADP-dependent oxidoreductase" evidence="1">
    <location>
        <begin position="637"/>
        <end position="923"/>
    </location>
</feature>
<dbReference type="PANTHER" id="PTHR42686:SF1">
    <property type="entry name" value="GH17980P-RELATED"/>
    <property type="match status" value="1"/>
</dbReference>
<dbReference type="Pfam" id="PF00248">
    <property type="entry name" value="Aldo_ket_red"/>
    <property type="match status" value="1"/>
</dbReference>
<dbReference type="Gene3D" id="3.20.20.100">
    <property type="entry name" value="NADP-dependent oxidoreductase domain"/>
    <property type="match status" value="1"/>
</dbReference>
<dbReference type="CDD" id="cd19152">
    <property type="entry name" value="AKR_AKR15A"/>
    <property type="match status" value="1"/>
</dbReference>
<dbReference type="InterPro" id="IPR020471">
    <property type="entry name" value="AKR"/>
</dbReference>
<dbReference type="InterPro" id="IPR023210">
    <property type="entry name" value="NADP_OxRdtase_dom"/>
</dbReference>
<dbReference type="AlphaFoldDB" id="A0A7R7DMY7"/>
<evidence type="ECO:0000259" key="1">
    <source>
        <dbReference type="Pfam" id="PF00248"/>
    </source>
</evidence>
<evidence type="ECO:0000313" key="3">
    <source>
        <dbReference type="Proteomes" id="UP000611640"/>
    </source>
</evidence>
<dbReference type="Pfam" id="PF26099">
    <property type="entry name" value="DUF8034"/>
    <property type="match status" value="1"/>
</dbReference>
<dbReference type="EMBL" id="AP023355">
    <property type="protein sequence ID" value="BCJ34337.1"/>
    <property type="molecule type" value="Genomic_DNA"/>
</dbReference>
<dbReference type="RefSeq" id="WP_203961079.1">
    <property type="nucleotide sequence ID" value="NZ_AP023355.1"/>
</dbReference>
<dbReference type="InterPro" id="IPR036812">
    <property type="entry name" value="NAD(P)_OxRdtase_dom_sf"/>
</dbReference>
<protein>
    <recommendedName>
        <fullName evidence="1">NADP-dependent oxidoreductase domain-containing protein</fullName>
    </recommendedName>
</protein>
<dbReference type="KEGG" id="atl:Athai_18400"/>
<accession>A0A7R7DMY7</accession>
<keyword evidence="3" id="KW-1185">Reference proteome</keyword>
<name>A0A7R7DMY7_9ACTN</name>
<dbReference type="GO" id="GO:0005829">
    <property type="term" value="C:cytosol"/>
    <property type="evidence" value="ECO:0007669"/>
    <property type="project" value="TreeGrafter"/>
</dbReference>
<gene>
    <name evidence="2" type="ORF">Athai_18400</name>
</gene>
<dbReference type="PANTHER" id="PTHR42686">
    <property type="entry name" value="GH17980P-RELATED"/>
    <property type="match status" value="1"/>
</dbReference>
<sequence length="936" mass="102314">MTRTPTVRASRPVTEAPDWARLERELFAAQDVAWRRFSDRYTRGDGRLVFTDRLGQGLDDRDGVDDFYEPFFNWPTLYLLGGDPAILAAARRHWQGVTAQLTEMGMLRDGIERGYDWFHQGEGLLLYYALCLADPDDAALRELGLRFADLYLPGGPNYDPVHRVIRAPHTGADGPRYGFVDSDTYFPWSPALRPYGLPLDFVDGVTDFDQLAGDPHRARSYGREMDRRMGRGDTVVNLAVTSLATNAYLLSGERRYADWVLDYVMAWRDRLTGREVLPDNAGSTGVVGQHLDGRWYGGHYGWAWPHGLHSVAPATLIGAVNAQLLSGDPGYLDLARNPLDATLAHASARRPDQMGTLAGRWRPQLSTMDGETTLMVPQRHNDSGWFDHTVLAAAWPITLWQVSRDPADRDRIERLRAGASWDWTAVHPQRRKEEAGHEEPWYEFLAGRNPHFPERTLRAALAVTAERVEAIDHDPLDPATGPSALDIHHWQDRNPVLTEALLLLTTGSPQVLYNGGLVRLHLRYHDAGAGRPGLPADVAALVTDTDPGHTVVELVNLAAAPRALIVQAGTFAEHRLRTVAVDDGPPRPVEARYLRVELPARSRLRLALALTPRTESPTYRAPRHDPGTTMTVVELPRLGIGTAPLGGLFSEVSEADAAATVATALSAGVRLFDTAPRYGHGLAETRLGALLPTGEPAPIVSTKVGWRLRPGTGAAASTTVVPDWSEAGIRASLRDSLGRLNRSTVDIVYLHDPDEFADEVAATGYPTVRRLRDEGLVRAIGFGMNNCGPLADLVERYEPDVVLIAGRLSLLDHDAADRLLPLCQRLGTAVVVGGVFNTGLLADPNPAAMFHYRPVPAEALARAQLCRAICAEYDVPLAAAAIQFPYLHPAVRSVVVGCRSADEVSGNVRAAATPVPDELWHRLAGAGFVPPSLLAG</sequence>
<dbReference type="SUPFAM" id="SSF51430">
    <property type="entry name" value="NAD(P)-linked oxidoreductase"/>
    <property type="match status" value="1"/>
</dbReference>
<proteinExistence type="predicted"/>
<dbReference type="GO" id="GO:0016491">
    <property type="term" value="F:oxidoreductase activity"/>
    <property type="evidence" value="ECO:0007669"/>
    <property type="project" value="InterPro"/>
</dbReference>
<reference evidence="2 3" key="1">
    <citation type="submission" date="2020-08" db="EMBL/GenBank/DDBJ databases">
        <title>Whole genome shotgun sequence of Actinocatenispora thailandica NBRC 105041.</title>
        <authorList>
            <person name="Komaki H."/>
            <person name="Tamura T."/>
        </authorList>
    </citation>
    <scope>NUCLEOTIDE SEQUENCE [LARGE SCALE GENOMIC DNA]</scope>
    <source>
        <strain evidence="2 3">NBRC 105041</strain>
    </source>
</reference>
<organism evidence="2 3">
    <name type="scientific">Actinocatenispora thailandica</name>
    <dbReference type="NCBI Taxonomy" id="227318"/>
    <lineage>
        <taxon>Bacteria</taxon>
        <taxon>Bacillati</taxon>
        <taxon>Actinomycetota</taxon>
        <taxon>Actinomycetes</taxon>
        <taxon>Micromonosporales</taxon>
        <taxon>Micromonosporaceae</taxon>
        <taxon>Actinocatenispora</taxon>
    </lineage>
</organism>
<evidence type="ECO:0000313" key="2">
    <source>
        <dbReference type="EMBL" id="BCJ34337.1"/>
    </source>
</evidence>
<dbReference type="InterPro" id="IPR058347">
    <property type="entry name" value="DUF8034"/>
</dbReference>
<dbReference type="Proteomes" id="UP000611640">
    <property type="component" value="Chromosome"/>
</dbReference>